<name>A0ABV6D780_9HYPH</name>
<feature type="compositionally biased region" description="Basic residues" evidence="6">
    <location>
        <begin position="12"/>
        <end position="21"/>
    </location>
</feature>
<evidence type="ECO:0000256" key="5">
    <source>
        <dbReference type="PROSITE-ProRule" id="PRU01023"/>
    </source>
</evidence>
<evidence type="ECO:0000256" key="3">
    <source>
        <dbReference type="ARBA" id="ARBA00022691"/>
    </source>
</evidence>
<dbReference type="InterPro" id="IPR006027">
    <property type="entry name" value="NusB_RsmB_TIM44"/>
</dbReference>
<feature type="binding site" evidence="5">
    <location>
        <position position="297"/>
    </location>
    <ligand>
        <name>S-adenosyl-L-methionine</name>
        <dbReference type="ChEBI" id="CHEBI:59789"/>
    </ligand>
</feature>
<dbReference type="PANTHER" id="PTHR22807:SF61">
    <property type="entry name" value="NOL1_NOP2_SUN FAMILY PROTEIN _ ANTITERMINATION NUSB DOMAIN-CONTAINING PROTEIN"/>
    <property type="match status" value="1"/>
</dbReference>
<dbReference type="GO" id="GO:0008168">
    <property type="term" value="F:methyltransferase activity"/>
    <property type="evidence" value="ECO:0007669"/>
    <property type="project" value="UniProtKB-KW"/>
</dbReference>
<reference evidence="8 9" key="1">
    <citation type="submission" date="2024-09" db="EMBL/GenBank/DDBJ databases">
        <authorList>
            <person name="Sun Q."/>
            <person name="Mori K."/>
        </authorList>
    </citation>
    <scope>NUCLEOTIDE SEQUENCE [LARGE SCALE GENOMIC DNA]</scope>
    <source>
        <strain evidence="8 9">CCM 8543</strain>
    </source>
</reference>
<keyword evidence="4 5" id="KW-0694">RNA-binding</keyword>
<comment type="caution">
    <text evidence="8">The sequence shown here is derived from an EMBL/GenBank/DDBJ whole genome shotgun (WGS) entry which is preliminary data.</text>
</comment>
<dbReference type="Proteomes" id="UP001589755">
    <property type="component" value="Unassembled WGS sequence"/>
</dbReference>
<dbReference type="InterPro" id="IPR001678">
    <property type="entry name" value="MeTrfase_RsmB-F_NOP2_dom"/>
</dbReference>
<dbReference type="InterPro" id="IPR035926">
    <property type="entry name" value="NusB-like_sf"/>
</dbReference>
<protein>
    <submittedName>
        <fullName evidence="8">RsmB/NOP family class I SAM-dependent RNA methyltransferase</fullName>
        <ecNumber evidence="8">2.1.1.-</ecNumber>
    </submittedName>
</protein>
<dbReference type="PANTHER" id="PTHR22807">
    <property type="entry name" value="NOP2 YEAST -RELATED NOL1/NOP2/FMU SUN DOMAIN-CONTAINING"/>
    <property type="match status" value="1"/>
</dbReference>
<evidence type="ECO:0000256" key="6">
    <source>
        <dbReference type="SAM" id="MobiDB-lite"/>
    </source>
</evidence>
<dbReference type="PROSITE" id="PS51686">
    <property type="entry name" value="SAM_MT_RSMB_NOP"/>
    <property type="match status" value="1"/>
</dbReference>
<proteinExistence type="inferred from homology"/>
<dbReference type="Gene3D" id="1.10.940.10">
    <property type="entry name" value="NusB-like"/>
    <property type="match status" value="1"/>
</dbReference>
<dbReference type="RefSeq" id="WP_378074627.1">
    <property type="nucleotide sequence ID" value="NZ_JAODNW010000017.1"/>
</dbReference>
<evidence type="ECO:0000259" key="7">
    <source>
        <dbReference type="PROSITE" id="PS51686"/>
    </source>
</evidence>
<dbReference type="Pfam" id="PF01189">
    <property type="entry name" value="Methyltr_RsmB-F"/>
    <property type="match status" value="1"/>
</dbReference>
<dbReference type="InterPro" id="IPR049560">
    <property type="entry name" value="MeTrfase_RsmB-F_NOP2_cat"/>
</dbReference>
<dbReference type="CDD" id="cd02440">
    <property type="entry name" value="AdoMet_MTases"/>
    <property type="match status" value="1"/>
</dbReference>
<dbReference type="InterPro" id="IPR029063">
    <property type="entry name" value="SAM-dependent_MTases_sf"/>
</dbReference>
<feature type="binding site" evidence="5">
    <location>
        <begin position="276"/>
        <end position="282"/>
    </location>
    <ligand>
        <name>S-adenosyl-L-methionine</name>
        <dbReference type="ChEBI" id="CHEBI:59789"/>
    </ligand>
</feature>
<dbReference type="SUPFAM" id="SSF53335">
    <property type="entry name" value="S-adenosyl-L-methionine-dependent methyltransferases"/>
    <property type="match status" value="1"/>
</dbReference>
<dbReference type="Pfam" id="PF01029">
    <property type="entry name" value="NusB"/>
    <property type="match status" value="1"/>
</dbReference>
<feature type="region of interest" description="Disordered" evidence="6">
    <location>
        <begin position="1"/>
        <end position="31"/>
    </location>
</feature>
<evidence type="ECO:0000256" key="4">
    <source>
        <dbReference type="ARBA" id="ARBA00022884"/>
    </source>
</evidence>
<evidence type="ECO:0000256" key="1">
    <source>
        <dbReference type="ARBA" id="ARBA00022603"/>
    </source>
</evidence>
<keyword evidence="1 5" id="KW-0489">Methyltransferase</keyword>
<sequence length="461" mass="49456">MVVKGPGSGTLRKTHRGRRPPTRPEGEKPGLAARRTAARLLGAVVDAHTPLDALTDGEHGHPHFLALAPRDRALVRAILASALRHRRTIETLLQGYLERPLPAGAHALSHILHVGAAQILFLDVPDSAAVDLAVSHAAADPRAARFSRLVNAVLRRLARDRQKTLPRALAQTCDAPDWLAERLTAVYGAVQARAIMEAHRREPPVDFTVKTDPSLWAERLGGRVLANGSVRVERLPAPVPDLPGYAEGQWWVQDAAASLPARLLGDVTGRAVADLCAAPGGKTAQLALAGAQVTALDQSASRLARLNANLQRLGLAATLVESDLRRWRPERPFDAVLLDAPCSSTGTIRRHPDVAWTKTPEDIATMAQVQEQLLESALLLVRPGGPLVFSNCSLDPAEGEALVEALLARRQDVTLDPIQPGELPGAEDFIAPQGWLRTTPAGGGALADVDGFFAVRLRRLR</sequence>
<evidence type="ECO:0000313" key="8">
    <source>
        <dbReference type="EMBL" id="MFC0208498.1"/>
    </source>
</evidence>
<dbReference type="GO" id="GO:0032259">
    <property type="term" value="P:methylation"/>
    <property type="evidence" value="ECO:0007669"/>
    <property type="project" value="UniProtKB-KW"/>
</dbReference>
<dbReference type="EMBL" id="JBHLXD010000012">
    <property type="protein sequence ID" value="MFC0208498.1"/>
    <property type="molecule type" value="Genomic_DNA"/>
</dbReference>
<comment type="similarity">
    <text evidence="5">Belongs to the class I-like SAM-binding methyltransferase superfamily. RsmB/NOP family.</text>
</comment>
<feature type="binding site" evidence="5">
    <location>
        <position position="323"/>
    </location>
    <ligand>
        <name>S-adenosyl-L-methionine</name>
        <dbReference type="ChEBI" id="CHEBI:59789"/>
    </ligand>
</feature>
<feature type="domain" description="SAM-dependent MTase RsmB/NOP-type" evidence="7">
    <location>
        <begin position="169"/>
        <end position="460"/>
    </location>
</feature>
<keyword evidence="3 5" id="KW-0949">S-adenosyl-L-methionine</keyword>
<keyword evidence="2 5" id="KW-0808">Transferase</keyword>
<accession>A0ABV6D780</accession>
<dbReference type="EC" id="2.1.1.-" evidence="8"/>
<keyword evidence="9" id="KW-1185">Reference proteome</keyword>
<dbReference type="Gene3D" id="3.40.50.150">
    <property type="entry name" value="Vaccinia Virus protein VP39"/>
    <property type="match status" value="1"/>
</dbReference>
<dbReference type="PRINTS" id="PR02008">
    <property type="entry name" value="RCMTFAMILY"/>
</dbReference>
<dbReference type="SUPFAM" id="SSF48013">
    <property type="entry name" value="NusB-like"/>
    <property type="match status" value="1"/>
</dbReference>
<organism evidence="8 9">
    <name type="scientific">Chelativorans intermedius</name>
    <dbReference type="NCBI Taxonomy" id="515947"/>
    <lineage>
        <taxon>Bacteria</taxon>
        <taxon>Pseudomonadati</taxon>
        <taxon>Pseudomonadota</taxon>
        <taxon>Alphaproteobacteria</taxon>
        <taxon>Hyphomicrobiales</taxon>
        <taxon>Phyllobacteriaceae</taxon>
        <taxon>Chelativorans</taxon>
    </lineage>
</organism>
<dbReference type="InterPro" id="IPR023267">
    <property type="entry name" value="RCMT"/>
</dbReference>
<gene>
    <name evidence="8" type="ORF">ACFFJ2_08815</name>
</gene>
<feature type="active site" description="Nucleophile" evidence="5">
    <location>
        <position position="392"/>
    </location>
</feature>
<evidence type="ECO:0000313" key="9">
    <source>
        <dbReference type="Proteomes" id="UP001589755"/>
    </source>
</evidence>
<feature type="binding site" evidence="5">
    <location>
        <position position="339"/>
    </location>
    <ligand>
        <name>S-adenosyl-L-methionine</name>
        <dbReference type="ChEBI" id="CHEBI:59789"/>
    </ligand>
</feature>
<evidence type="ECO:0000256" key="2">
    <source>
        <dbReference type="ARBA" id="ARBA00022679"/>
    </source>
</evidence>